<evidence type="ECO:0000313" key="2">
    <source>
        <dbReference type="Proteomes" id="UP000248954"/>
    </source>
</evidence>
<proteinExistence type="predicted"/>
<dbReference type="InterPro" id="IPR025935">
    <property type="entry name" value="AbiH"/>
</dbReference>
<dbReference type="AlphaFoldDB" id="A0AB38G501"/>
<organism evidence="1 2">
    <name type="scientific">Streptococcus lutetiensis</name>
    <dbReference type="NCBI Taxonomy" id="150055"/>
    <lineage>
        <taxon>Bacteria</taxon>
        <taxon>Bacillati</taxon>
        <taxon>Bacillota</taxon>
        <taxon>Bacilli</taxon>
        <taxon>Lactobacillales</taxon>
        <taxon>Streptococcaceae</taxon>
        <taxon>Streptococcus</taxon>
    </lineage>
</organism>
<evidence type="ECO:0000313" key="1">
    <source>
        <dbReference type="EMBL" id="SQF42030.1"/>
    </source>
</evidence>
<sequence length="267" mass="31327">MKKKFITKSNYTAFKVVIARLSGYRFIYTDSGWQQIVDVCNEECIQVLEELTDYLEFYLTYLDKLDFDSEQRIVKQDSSLNVVGGLENAKVLTFNYTDTANRLFGIPEENTHFIHGRIDFARDQKSINTMVFGIEDKEEKSENINPDLISYQKFYQRIIKETGSDYRKFFEKPKNSGETVDDMNIIIFGHSVDPLDKEIFINCFDLAQKRGGKYKFIFNYYDEKAKREIVKNLTIILGKERMISLTAEQKAAFVKCDDVQRMERELL</sequence>
<reference evidence="1 2" key="1">
    <citation type="submission" date="2018-06" db="EMBL/GenBank/DDBJ databases">
        <authorList>
            <consortium name="Pathogen Informatics"/>
            <person name="Doyle S."/>
        </authorList>
    </citation>
    <scope>NUCLEOTIDE SEQUENCE [LARGE SCALE GENOMIC DNA]</scope>
    <source>
        <strain evidence="1 2">NCTC8738</strain>
    </source>
</reference>
<gene>
    <name evidence="1" type="ORF">NCTC8738_00808</name>
</gene>
<name>A0AB38G501_9STRE</name>
<dbReference type="Proteomes" id="UP000248954">
    <property type="component" value="Chromosome 1"/>
</dbReference>
<dbReference type="Pfam" id="PF14253">
    <property type="entry name" value="AbiH"/>
    <property type="match status" value="1"/>
</dbReference>
<dbReference type="EMBL" id="LS483348">
    <property type="protein sequence ID" value="SQF42030.1"/>
    <property type="molecule type" value="Genomic_DNA"/>
</dbReference>
<evidence type="ECO:0008006" key="3">
    <source>
        <dbReference type="Google" id="ProtNLM"/>
    </source>
</evidence>
<protein>
    <recommendedName>
        <fullName evidence="3">SIR2-like domain-containing protein</fullName>
    </recommendedName>
</protein>
<accession>A0AB38G501</accession>